<reference evidence="1" key="1">
    <citation type="submission" date="2023-03" db="EMBL/GenBank/DDBJ databases">
        <title>Massive genome expansion in bonnet fungi (Mycena s.s.) driven by repeated elements and novel gene families across ecological guilds.</title>
        <authorList>
            <consortium name="Lawrence Berkeley National Laboratory"/>
            <person name="Harder C.B."/>
            <person name="Miyauchi S."/>
            <person name="Viragh M."/>
            <person name="Kuo A."/>
            <person name="Thoen E."/>
            <person name="Andreopoulos B."/>
            <person name="Lu D."/>
            <person name="Skrede I."/>
            <person name="Drula E."/>
            <person name="Henrissat B."/>
            <person name="Morin E."/>
            <person name="Kohler A."/>
            <person name="Barry K."/>
            <person name="LaButti K."/>
            <person name="Morin E."/>
            <person name="Salamov A."/>
            <person name="Lipzen A."/>
            <person name="Mereny Z."/>
            <person name="Hegedus B."/>
            <person name="Baldrian P."/>
            <person name="Stursova M."/>
            <person name="Weitz H."/>
            <person name="Taylor A."/>
            <person name="Grigoriev I.V."/>
            <person name="Nagy L.G."/>
            <person name="Martin F."/>
            <person name="Kauserud H."/>
        </authorList>
    </citation>
    <scope>NUCLEOTIDE SEQUENCE</scope>
    <source>
        <strain evidence="1">CBHHK067</strain>
    </source>
</reference>
<keyword evidence="2" id="KW-1185">Reference proteome</keyword>
<proteinExistence type="predicted"/>
<name>A0AAD7CR69_MYCRO</name>
<organism evidence="1 2">
    <name type="scientific">Mycena rosella</name>
    <name type="common">Pink bonnet</name>
    <name type="synonym">Agaricus rosellus</name>
    <dbReference type="NCBI Taxonomy" id="1033263"/>
    <lineage>
        <taxon>Eukaryota</taxon>
        <taxon>Fungi</taxon>
        <taxon>Dikarya</taxon>
        <taxon>Basidiomycota</taxon>
        <taxon>Agaricomycotina</taxon>
        <taxon>Agaricomycetes</taxon>
        <taxon>Agaricomycetidae</taxon>
        <taxon>Agaricales</taxon>
        <taxon>Marasmiineae</taxon>
        <taxon>Mycenaceae</taxon>
        <taxon>Mycena</taxon>
    </lineage>
</organism>
<evidence type="ECO:0000313" key="2">
    <source>
        <dbReference type="Proteomes" id="UP001221757"/>
    </source>
</evidence>
<gene>
    <name evidence="1" type="ORF">B0H17DRAFT_377680</name>
</gene>
<evidence type="ECO:0000313" key="1">
    <source>
        <dbReference type="EMBL" id="KAJ7655361.1"/>
    </source>
</evidence>
<protein>
    <submittedName>
        <fullName evidence="1">Uncharacterized protein</fullName>
    </submittedName>
</protein>
<sequence length="252" mass="27832">MFAYGQIGHCVVHDSSVPAVGSPRISGAFPLLHTAILARFGDTSDTDDSDLVVDIRDATHLSMATLYNFWDSDRIVLPWSQLTRLGLQIVFWFSIRGCFLSVFHLCPNLIQCTLQDTSGTSDLDLLSPGLYKHPKLKELFVSGCVHNVYGTLTFPSLRYMHIEDCQGVDPELLEFIARSGELKCLDLGSCGDTSLLVLTLLPALSHITDLMLDCSKSDANLFTVFFGLLGGVVPTCPKLETLEISDTVRMWR</sequence>
<comment type="caution">
    <text evidence="1">The sequence shown here is derived from an EMBL/GenBank/DDBJ whole genome shotgun (WGS) entry which is preliminary data.</text>
</comment>
<dbReference type="SUPFAM" id="SSF52047">
    <property type="entry name" value="RNI-like"/>
    <property type="match status" value="1"/>
</dbReference>
<dbReference type="AlphaFoldDB" id="A0AAD7CR69"/>
<dbReference type="InterPro" id="IPR032675">
    <property type="entry name" value="LRR_dom_sf"/>
</dbReference>
<dbReference type="Gene3D" id="3.80.10.10">
    <property type="entry name" value="Ribonuclease Inhibitor"/>
    <property type="match status" value="1"/>
</dbReference>
<dbReference type="Proteomes" id="UP001221757">
    <property type="component" value="Unassembled WGS sequence"/>
</dbReference>
<dbReference type="EMBL" id="JARKIE010000312">
    <property type="protein sequence ID" value="KAJ7655361.1"/>
    <property type="molecule type" value="Genomic_DNA"/>
</dbReference>
<accession>A0AAD7CR69</accession>